<proteinExistence type="predicted"/>
<organism evidence="4 5">
    <name type="scientific">Fusarium sporotrichioides</name>
    <dbReference type="NCBI Taxonomy" id="5514"/>
    <lineage>
        <taxon>Eukaryota</taxon>
        <taxon>Fungi</taxon>
        <taxon>Dikarya</taxon>
        <taxon>Ascomycota</taxon>
        <taxon>Pezizomycotina</taxon>
        <taxon>Sordariomycetes</taxon>
        <taxon>Hypocreomycetidae</taxon>
        <taxon>Hypocreales</taxon>
        <taxon>Nectriaceae</taxon>
        <taxon>Fusarium</taxon>
    </lineage>
</organism>
<dbReference type="AlphaFoldDB" id="A0A395RRA8"/>
<dbReference type="STRING" id="5514.A0A395RRA8"/>
<gene>
    <name evidence="4" type="ORF">FSPOR_9172</name>
</gene>
<protein>
    <recommendedName>
        <fullName evidence="3">DUF7908 domain-containing protein</fullName>
    </recommendedName>
</protein>
<dbReference type="EMBL" id="PXOF01000144">
    <property type="protein sequence ID" value="RGP62593.1"/>
    <property type="molecule type" value="Genomic_DNA"/>
</dbReference>
<feature type="compositionally biased region" description="Polar residues" evidence="1">
    <location>
        <begin position="286"/>
        <end position="296"/>
    </location>
</feature>
<feature type="chain" id="PRO_5017262473" description="DUF7908 domain-containing protein" evidence="2">
    <location>
        <begin position="17"/>
        <end position="618"/>
    </location>
</feature>
<comment type="caution">
    <text evidence="4">The sequence shown here is derived from an EMBL/GenBank/DDBJ whole genome shotgun (WGS) entry which is preliminary data.</text>
</comment>
<feature type="region of interest" description="Disordered" evidence="1">
    <location>
        <begin position="379"/>
        <end position="433"/>
    </location>
</feature>
<feature type="region of interest" description="Disordered" evidence="1">
    <location>
        <begin position="267"/>
        <end position="296"/>
    </location>
</feature>
<evidence type="ECO:0000259" key="3">
    <source>
        <dbReference type="Pfam" id="PF25485"/>
    </source>
</evidence>
<keyword evidence="2" id="KW-0732">Signal</keyword>
<evidence type="ECO:0000313" key="5">
    <source>
        <dbReference type="Proteomes" id="UP000266152"/>
    </source>
</evidence>
<feature type="compositionally biased region" description="Low complexity" evidence="1">
    <location>
        <begin position="403"/>
        <end position="431"/>
    </location>
</feature>
<evidence type="ECO:0000313" key="4">
    <source>
        <dbReference type="EMBL" id="RGP62593.1"/>
    </source>
</evidence>
<evidence type="ECO:0000256" key="1">
    <source>
        <dbReference type="SAM" id="MobiDB-lite"/>
    </source>
</evidence>
<reference evidence="4 5" key="1">
    <citation type="journal article" date="2018" name="PLoS Pathog.">
        <title>Evolution of structural diversity of trichothecenes, a family of toxins produced by plant pathogenic and entomopathogenic fungi.</title>
        <authorList>
            <person name="Proctor R.H."/>
            <person name="McCormick S.P."/>
            <person name="Kim H.S."/>
            <person name="Cardoza R.E."/>
            <person name="Stanley A.M."/>
            <person name="Lindo L."/>
            <person name="Kelly A."/>
            <person name="Brown D.W."/>
            <person name="Lee T."/>
            <person name="Vaughan M.M."/>
            <person name="Alexander N.J."/>
            <person name="Busman M."/>
            <person name="Gutierrez S."/>
        </authorList>
    </citation>
    <scope>NUCLEOTIDE SEQUENCE [LARGE SCALE GENOMIC DNA]</scope>
    <source>
        <strain evidence="4 5">NRRL 3299</strain>
    </source>
</reference>
<feature type="compositionally biased region" description="Acidic residues" evidence="1">
    <location>
        <begin position="333"/>
        <end position="345"/>
    </location>
</feature>
<feature type="compositionally biased region" description="Polar residues" evidence="1">
    <location>
        <begin position="392"/>
        <end position="402"/>
    </location>
</feature>
<feature type="signal peptide" evidence="2">
    <location>
        <begin position="1"/>
        <end position="16"/>
    </location>
</feature>
<dbReference type="Proteomes" id="UP000266152">
    <property type="component" value="Unassembled WGS sequence"/>
</dbReference>
<feature type="compositionally biased region" description="Low complexity" evidence="1">
    <location>
        <begin position="379"/>
        <end position="388"/>
    </location>
</feature>
<evidence type="ECO:0000256" key="2">
    <source>
        <dbReference type="SAM" id="SignalP"/>
    </source>
</evidence>
<accession>A0A395RRA8</accession>
<dbReference type="InterPro" id="IPR057230">
    <property type="entry name" value="DUF7908"/>
</dbReference>
<dbReference type="Pfam" id="PF25485">
    <property type="entry name" value="DUF7908"/>
    <property type="match status" value="1"/>
</dbReference>
<keyword evidence="5" id="KW-1185">Reference proteome</keyword>
<name>A0A395RRA8_FUSSP</name>
<sequence length="618" mass="65737">MKSHVAALTLLGRVAASPSDVLDGDDASLRHATYCVTYESTYLVPVSFGTNDSEISTSRTDRPEFISSGSTTLPLFTPSEEVAITVTTINTEQPLSPTNTTTALPTLVPTGQRVILLVAPSGEITKRDVGGFVGNGNPDVCTFATVFTLGQGRLFDGNFPVSYSEEEFQPLSSSSSPVDNAVTTTFSSEGGVLGFSNPSLPDGRASFCQTPSDGQVYITYSSIPFGCVFVTLTIYEAHRCINGKIDGLDITTDSLTQSESAHVTIPPFTETDLSKSPETEFPAISESGSPYDTDNPTIIRTSDAAEIVFPTLSIPSTRSRINQTSLVSSTASFEEENPLSTEDQEPTSRFDEVSTSEDFTNAAASTTIATFTILSATTVTESPTTTSPGDAESTTVEGSDLNSSTTLITSLESTTTDSTSTRTETTTTTEEPALVARSVTRNGRFAMSDPNSADSVEGWETEGNAIQSYERCYRDDGSTDNGCVTFTVSRQTETRRKRATVSASISQDLTGLDPLVTHTIQFYYLVTGTSSTGSCKVTGRAGFQSFYTGEIVFSEPSVPWERAVGTVTADVTEAPLTISLSCTGGGEARIIVDSVFASNEVTPSNIDEYELDYGDDDN</sequence>
<feature type="domain" description="DUF7908" evidence="3">
    <location>
        <begin position="109"/>
        <end position="236"/>
    </location>
</feature>
<feature type="region of interest" description="Disordered" evidence="1">
    <location>
        <begin position="325"/>
        <end position="358"/>
    </location>
</feature>